<dbReference type="CDD" id="cd01392">
    <property type="entry name" value="HTH_LacI"/>
    <property type="match status" value="1"/>
</dbReference>
<evidence type="ECO:0000259" key="4">
    <source>
        <dbReference type="PROSITE" id="PS50932"/>
    </source>
</evidence>
<proteinExistence type="predicted"/>
<evidence type="ECO:0000256" key="3">
    <source>
        <dbReference type="ARBA" id="ARBA00023163"/>
    </source>
</evidence>
<dbReference type="PROSITE" id="PS50932">
    <property type="entry name" value="HTH_LACI_2"/>
    <property type="match status" value="1"/>
</dbReference>
<dbReference type="Pfam" id="PF13377">
    <property type="entry name" value="Peripla_BP_3"/>
    <property type="match status" value="1"/>
</dbReference>
<feature type="domain" description="HTH lacI-type" evidence="4">
    <location>
        <begin position="12"/>
        <end position="66"/>
    </location>
</feature>
<dbReference type="InterPro" id="IPR046335">
    <property type="entry name" value="LacI/GalR-like_sensor"/>
</dbReference>
<evidence type="ECO:0000313" key="5">
    <source>
        <dbReference type="EMBL" id="RSM82466.1"/>
    </source>
</evidence>
<keyword evidence="1" id="KW-0805">Transcription regulation</keyword>
<dbReference type="EMBL" id="QHKI01000022">
    <property type="protein sequence ID" value="RSM82466.1"/>
    <property type="molecule type" value="Genomic_DNA"/>
</dbReference>
<accession>A0A428Z5U6</accession>
<dbReference type="Gene3D" id="3.40.50.2300">
    <property type="match status" value="3"/>
</dbReference>
<gene>
    <name evidence="5" type="ORF">DMH04_24955</name>
</gene>
<evidence type="ECO:0000256" key="2">
    <source>
        <dbReference type="ARBA" id="ARBA00023125"/>
    </source>
</evidence>
<dbReference type="AlphaFoldDB" id="A0A428Z5U6"/>
<protein>
    <submittedName>
        <fullName evidence="5">LacI family transcriptional regulator</fullName>
    </submittedName>
</protein>
<dbReference type="InterPro" id="IPR028082">
    <property type="entry name" value="Peripla_BP_I"/>
</dbReference>
<dbReference type="Gene3D" id="1.10.260.40">
    <property type="entry name" value="lambda repressor-like DNA-binding domains"/>
    <property type="match status" value="1"/>
</dbReference>
<dbReference type="GO" id="GO:0000976">
    <property type="term" value="F:transcription cis-regulatory region binding"/>
    <property type="evidence" value="ECO:0007669"/>
    <property type="project" value="TreeGrafter"/>
</dbReference>
<dbReference type="InterPro" id="IPR000843">
    <property type="entry name" value="HTH_LacI"/>
</dbReference>
<dbReference type="PANTHER" id="PTHR30146">
    <property type="entry name" value="LACI-RELATED TRANSCRIPTIONAL REPRESSOR"/>
    <property type="match status" value="1"/>
</dbReference>
<evidence type="ECO:0000313" key="6">
    <source>
        <dbReference type="Proteomes" id="UP000287547"/>
    </source>
</evidence>
<organism evidence="5 6">
    <name type="scientific">Kibdelosporangium aridum</name>
    <dbReference type="NCBI Taxonomy" id="2030"/>
    <lineage>
        <taxon>Bacteria</taxon>
        <taxon>Bacillati</taxon>
        <taxon>Actinomycetota</taxon>
        <taxon>Actinomycetes</taxon>
        <taxon>Pseudonocardiales</taxon>
        <taxon>Pseudonocardiaceae</taxon>
        <taxon>Kibdelosporangium</taxon>
    </lineage>
</organism>
<reference evidence="5 6" key="1">
    <citation type="submission" date="2018-05" db="EMBL/GenBank/DDBJ databases">
        <title>Evolution of GPA BGCs.</title>
        <authorList>
            <person name="Waglechner N."/>
            <person name="Wright G.D."/>
        </authorList>
    </citation>
    <scope>NUCLEOTIDE SEQUENCE [LARGE SCALE GENOMIC DNA]</scope>
    <source>
        <strain evidence="5 6">A82846</strain>
    </source>
</reference>
<name>A0A428Z5U6_KIBAR</name>
<dbReference type="CDD" id="cd06267">
    <property type="entry name" value="PBP1_LacI_sugar_binding-like"/>
    <property type="match status" value="1"/>
</dbReference>
<comment type="caution">
    <text evidence="5">The sequence shown here is derived from an EMBL/GenBank/DDBJ whole genome shotgun (WGS) entry which is preliminary data.</text>
</comment>
<dbReference type="Proteomes" id="UP000287547">
    <property type="component" value="Unassembled WGS sequence"/>
</dbReference>
<keyword evidence="2" id="KW-0238">DNA-binding</keyword>
<dbReference type="InterPro" id="IPR010982">
    <property type="entry name" value="Lambda_DNA-bd_dom_sf"/>
</dbReference>
<dbReference type="SUPFAM" id="SSF53822">
    <property type="entry name" value="Periplasmic binding protein-like I"/>
    <property type="match status" value="1"/>
</dbReference>
<dbReference type="OrthoDB" id="1938857at2"/>
<dbReference type="Pfam" id="PF00356">
    <property type="entry name" value="LacI"/>
    <property type="match status" value="1"/>
</dbReference>
<sequence>MGELAEANMKRPTIGDIARRAGLSKAAVSYALNGRPGVSEETRERVSRIAHALGWRANIAALALSSERVGVIGLVVAGEVTWPTVEGIERELALDGVVLQLAIAKDAEETYQDWWASGRVDGMLLIDPTPNDPRIALLHKLSVPTVLIGASHPEMSAVILDTADKCRQVTEHLTQLGHTKISHIAAGPDEALDATRELKDVTAVIYEDPMAAAKVVAHAAVLNKRIPTDLAVIAWDDAPVCRTVYPEITAVRHDHAADGSLAARLLLNQLNTGVPEHRGGGRDELQIRGTT</sequence>
<dbReference type="SUPFAM" id="SSF47413">
    <property type="entry name" value="lambda repressor-like DNA-binding domains"/>
    <property type="match status" value="1"/>
</dbReference>
<dbReference type="PANTHER" id="PTHR30146:SF155">
    <property type="entry name" value="ALANINE RACEMASE"/>
    <property type="match status" value="1"/>
</dbReference>
<dbReference type="GO" id="GO:0003700">
    <property type="term" value="F:DNA-binding transcription factor activity"/>
    <property type="evidence" value="ECO:0007669"/>
    <property type="project" value="TreeGrafter"/>
</dbReference>
<keyword evidence="3" id="KW-0804">Transcription</keyword>
<dbReference type="SMART" id="SM00354">
    <property type="entry name" value="HTH_LACI"/>
    <property type="match status" value="1"/>
</dbReference>
<evidence type="ECO:0000256" key="1">
    <source>
        <dbReference type="ARBA" id="ARBA00023015"/>
    </source>
</evidence>